<protein>
    <submittedName>
        <fullName evidence="1">Uncharacterized protein</fullName>
    </submittedName>
</protein>
<organism evidence="1 2">
    <name type="scientific">Alectoria fallacina</name>
    <dbReference type="NCBI Taxonomy" id="1903189"/>
    <lineage>
        <taxon>Eukaryota</taxon>
        <taxon>Fungi</taxon>
        <taxon>Dikarya</taxon>
        <taxon>Ascomycota</taxon>
        <taxon>Pezizomycotina</taxon>
        <taxon>Lecanoromycetes</taxon>
        <taxon>OSLEUM clade</taxon>
        <taxon>Lecanoromycetidae</taxon>
        <taxon>Lecanorales</taxon>
        <taxon>Lecanorineae</taxon>
        <taxon>Parmeliaceae</taxon>
        <taxon>Alectoria</taxon>
    </lineage>
</organism>
<dbReference type="EMBL" id="CAJPDR010000356">
    <property type="protein sequence ID" value="CAF9933543.1"/>
    <property type="molecule type" value="Genomic_DNA"/>
</dbReference>
<evidence type="ECO:0000313" key="1">
    <source>
        <dbReference type="EMBL" id="CAF9933543.1"/>
    </source>
</evidence>
<keyword evidence="2" id="KW-1185">Reference proteome</keyword>
<dbReference type="Proteomes" id="UP000664203">
    <property type="component" value="Unassembled WGS sequence"/>
</dbReference>
<accession>A0A8H3FYX0</accession>
<sequence>MPEEHGPALQILCYDVEDPLTEPAPNIFYLAAHQRTREEGFEITPYPKTVVLRRSSPTLALEFDDFFLFDTTFKFESSAGLQEFLGQLSDFHQTKLRRIILSIWIPCGCHSPRPLKDWRHGWMTRCLQLPASLQQVSFELDVGRVGYWYKICRNHGDVGEDAVGQERESREFMQVARAVGFDREGTRVASAPKSNRTTSPRYNLLYFKPWD</sequence>
<dbReference type="AlphaFoldDB" id="A0A8H3FYX0"/>
<evidence type="ECO:0000313" key="2">
    <source>
        <dbReference type="Proteomes" id="UP000664203"/>
    </source>
</evidence>
<proteinExistence type="predicted"/>
<name>A0A8H3FYX0_9LECA</name>
<reference evidence="1" key="1">
    <citation type="submission" date="2021-03" db="EMBL/GenBank/DDBJ databases">
        <authorList>
            <person name="Tagirdzhanova G."/>
        </authorList>
    </citation>
    <scope>NUCLEOTIDE SEQUENCE</scope>
</reference>
<gene>
    <name evidence="1" type="ORF">ALECFALPRED_005626</name>
</gene>
<comment type="caution">
    <text evidence="1">The sequence shown here is derived from an EMBL/GenBank/DDBJ whole genome shotgun (WGS) entry which is preliminary data.</text>
</comment>